<feature type="transmembrane region" description="Helical" evidence="15">
    <location>
        <begin position="92"/>
        <end position="110"/>
    </location>
</feature>
<feature type="transmembrane region" description="Helical" evidence="15">
    <location>
        <begin position="29"/>
        <end position="48"/>
    </location>
</feature>
<feature type="compositionally biased region" description="Polar residues" evidence="14">
    <location>
        <begin position="219"/>
        <end position="231"/>
    </location>
</feature>
<dbReference type="InterPro" id="IPR019130">
    <property type="entry name" value="Macoilin"/>
</dbReference>
<evidence type="ECO:0000313" key="16">
    <source>
        <dbReference type="Proteomes" id="UP001652582"/>
    </source>
</evidence>
<name>A0ABM3LWM1_BICAN</name>
<evidence type="ECO:0000256" key="12">
    <source>
        <dbReference type="ARBA" id="ARBA00031129"/>
    </source>
</evidence>
<keyword evidence="11" id="KW-0539">Nucleus</keyword>
<dbReference type="GeneID" id="112049226"/>
<keyword evidence="10" id="KW-0325">Glycoprotein</keyword>
<evidence type="ECO:0000256" key="9">
    <source>
        <dbReference type="ARBA" id="ARBA00023136"/>
    </source>
</evidence>
<evidence type="ECO:0000256" key="6">
    <source>
        <dbReference type="ARBA" id="ARBA00022692"/>
    </source>
</evidence>
<keyword evidence="7" id="KW-0256">Endoplasmic reticulum</keyword>
<evidence type="ECO:0000256" key="4">
    <source>
        <dbReference type="ARBA" id="ARBA00021882"/>
    </source>
</evidence>
<evidence type="ECO:0000256" key="10">
    <source>
        <dbReference type="ARBA" id="ARBA00023180"/>
    </source>
</evidence>
<sequence>MKRRNAESGKMRRPIKRTKIAEGMYGNSLLYLKFVLLWVVVVMADYMLEFRFEFLWPFWMMLRSIYDSFKYHGVAFSVFFIFIALTSDLICYFFIPLQYIFFAASTYVWVQYVWYTFADKGVCLPTVALCCLVVYTEGAVRARAGPFELWRPLAAHCLGYPALSLGFGVKAYVGQRLRLRRQRQVRAENEFYFQLLRDALPESALEQNGPSSKEECKTTENGGEQYSPASSETRHMNGSVRRRCARDHNGVCVADHPIHVKLEKLEKHLAQQTAARDKSQADKSQVDKSQADKSHADKSHNPPTSSLASSHASAAHAHTNGAAGGPGAPVDDDRHEHSKSSAKAAKCEKKEASTVREEKRKNKNRDKDKDKEFNDSHKITEQTKEILVKEKDAESTKEPVKINKENNNSHKDKDKEKEKEKRDEKEREAREREQRERELRSSRELSEELRRVRAELCTARSGEAEARRALAAAAAAERARRADHLQLRQAHAQLQNKVSTWRSGERAALERRLSEERRARTNAEHQLLRARHANRTPNGECENEWCKGRRGAQEADAAALRRELQKTRERAVQLQKELLQSAEQVRSLEDAAAAGAAAAAGGRLADACAALQERAAHLERSLSAETRVKLDLLSALGEAKRHLVIQEGLISRQEKEIEELKAQMLAVMPTEFVSPGGGSVSKLRLSDGSPLDPNASVYTPKQLCSDA</sequence>
<keyword evidence="9 15" id="KW-0472">Membrane</keyword>
<feature type="transmembrane region" description="Helical" evidence="15">
    <location>
        <begin position="69"/>
        <end position="86"/>
    </location>
</feature>
<evidence type="ECO:0000256" key="11">
    <source>
        <dbReference type="ARBA" id="ARBA00023242"/>
    </source>
</evidence>
<keyword evidence="13" id="KW-0175">Coiled coil</keyword>
<comment type="subcellular location">
    <subcellularLocation>
        <location evidence="2">Nucleus membrane</location>
        <topology evidence="2">Multi-pass membrane protein</topology>
    </subcellularLocation>
    <subcellularLocation>
        <location evidence="3">Rough endoplasmic reticulum membrane</location>
        <topology evidence="3">Multi-pass membrane protein</topology>
    </subcellularLocation>
</comment>
<evidence type="ECO:0000256" key="13">
    <source>
        <dbReference type="SAM" id="Coils"/>
    </source>
</evidence>
<feature type="compositionally biased region" description="Basic and acidic residues" evidence="14">
    <location>
        <begin position="269"/>
        <end position="300"/>
    </location>
</feature>
<evidence type="ECO:0000256" key="14">
    <source>
        <dbReference type="SAM" id="MobiDB-lite"/>
    </source>
</evidence>
<evidence type="ECO:0000313" key="17">
    <source>
        <dbReference type="RefSeq" id="XP_052743474.1"/>
    </source>
</evidence>
<dbReference type="PANTHER" id="PTHR47464:SF2">
    <property type="entry name" value="MACOILIN"/>
    <property type="match status" value="1"/>
</dbReference>
<proteinExistence type="predicted"/>
<organism evidence="16 17">
    <name type="scientific">Bicyclus anynana</name>
    <name type="common">Squinting bush brown butterfly</name>
    <dbReference type="NCBI Taxonomy" id="110368"/>
    <lineage>
        <taxon>Eukaryota</taxon>
        <taxon>Metazoa</taxon>
        <taxon>Ecdysozoa</taxon>
        <taxon>Arthropoda</taxon>
        <taxon>Hexapoda</taxon>
        <taxon>Insecta</taxon>
        <taxon>Pterygota</taxon>
        <taxon>Neoptera</taxon>
        <taxon>Endopterygota</taxon>
        <taxon>Lepidoptera</taxon>
        <taxon>Glossata</taxon>
        <taxon>Ditrysia</taxon>
        <taxon>Papilionoidea</taxon>
        <taxon>Nymphalidae</taxon>
        <taxon>Satyrinae</taxon>
        <taxon>Satyrini</taxon>
        <taxon>Mycalesina</taxon>
        <taxon>Bicyclus</taxon>
    </lineage>
</organism>
<dbReference type="PANTHER" id="PTHR47464">
    <property type="entry name" value="MACOILIN"/>
    <property type="match status" value="1"/>
</dbReference>
<keyword evidence="5" id="KW-0597">Phosphoprotein</keyword>
<keyword evidence="16" id="KW-1185">Reference proteome</keyword>
<reference evidence="17" key="1">
    <citation type="submission" date="2025-08" db="UniProtKB">
        <authorList>
            <consortium name="RefSeq"/>
        </authorList>
    </citation>
    <scope>IDENTIFICATION</scope>
</reference>
<feature type="region of interest" description="Disordered" evidence="14">
    <location>
        <begin position="269"/>
        <end position="445"/>
    </location>
</feature>
<evidence type="ECO:0000256" key="3">
    <source>
        <dbReference type="ARBA" id="ARBA00004269"/>
    </source>
</evidence>
<comment type="function">
    <text evidence="1">Plays a role in the regulation of neuronal activity.</text>
</comment>
<dbReference type="RefSeq" id="XP_052743474.1">
    <property type="nucleotide sequence ID" value="XM_052887514.1"/>
</dbReference>
<protein>
    <recommendedName>
        <fullName evidence="4">Macoilin</fullName>
    </recommendedName>
    <alternativeName>
        <fullName evidence="12">Transmembrane protein 57</fullName>
    </alternativeName>
</protein>
<keyword evidence="6 15" id="KW-0812">Transmembrane</keyword>
<dbReference type="Pfam" id="PF09726">
    <property type="entry name" value="Macoilin"/>
    <property type="match status" value="1"/>
</dbReference>
<evidence type="ECO:0000256" key="15">
    <source>
        <dbReference type="SAM" id="Phobius"/>
    </source>
</evidence>
<dbReference type="Proteomes" id="UP001652582">
    <property type="component" value="Chromosome 19"/>
</dbReference>
<keyword evidence="8 15" id="KW-1133">Transmembrane helix</keyword>
<evidence type="ECO:0000256" key="1">
    <source>
        <dbReference type="ARBA" id="ARBA00003440"/>
    </source>
</evidence>
<accession>A0ABM3LWM1</accession>
<feature type="compositionally biased region" description="Basic and acidic residues" evidence="14">
    <location>
        <begin position="331"/>
        <end position="445"/>
    </location>
</feature>
<evidence type="ECO:0000256" key="5">
    <source>
        <dbReference type="ARBA" id="ARBA00022553"/>
    </source>
</evidence>
<evidence type="ECO:0000256" key="8">
    <source>
        <dbReference type="ARBA" id="ARBA00022989"/>
    </source>
</evidence>
<feature type="compositionally biased region" description="Low complexity" evidence="14">
    <location>
        <begin position="302"/>
        <end position="321"/>
    </location>
</feature>
<evidence type="ECO:0000256" key="2">
    <source>
        <dbReference type="ARBA" id="ARBA00004232"/>
    </source>
</evidence>
<gene>
    <name evidence="17" type="primary">LOC112049226</name>
</gene>
<evidence type="ECO:0000256" key="7">
    <source>
        <dbReference type="ARBA" id="ARBA00022824"/>
    </source>
</evidence>
<feature type="region of interest" description="Disordered" evidence="14">
    <location>
        <begin position="204"/>
        <end position="242"/>
    </location>
</feature>
<feature type="region of interest" description="Disordered" evidence="14">
    <location>
        <begin position="672"/>
        <end position="707"/>
    </location>
</feature>
<feature type="coiled-coil region" evidence="13">
    <location>
        <begin position="550"/>
        <end position="591"/>
    </location>
</feature>